<evidence type="ECO:0000313" key="7">
    <source>
        <dbReference type="Proteomes" id="UP000255024"/>
    </source>
</evidence>
<dbReference type="InterPro" id="IPR007343">
    <property type="entry name" value="Uncharacterised_pept_Zn_put"/>
</dbReference>
<keyword evidence="6" id="KW-0378">Hydrolase</keyword>
<name>A0A378RHV9_MYROD</name>
<dbReference type="GO" id="GO:0006508">
    <property type="term" value="P:proteolysis"/>
    <property type="evidence" value="ECO:0007669"/>
    <property type="project" value="UniProtKB-KW"/>
</dbReference>
<keyword evidence="6" id="KW-0645">Protease</keyword>
<keyword evidence="3 5" id="KW-1133">Transmembrane helix</keyword>
<keyword evidence="7" id="KW-1185">Reference proteome</keyword>
<dbReference type="PANTHER" id="PTHR30168:SF0">
    <property type="entry name" value="INNER MEMBRANE PROTEIN"/>
    <property type="match status" value="1"/>
</dbReference>
<dbReference type="GO" id="GO:0016020">
    <property type="term" value="C:membrane"/>
    <property type="evidence" value="ECO:0007669"/>
    <property type="project" value="UniProtKB-SubCell"/>
</dbReference>
<evidence type="ECO:0000256" key="1">
    <source>
        <dbReference type="ARBA" id="ARBA00004167"/>
    </source>
</evidence>
<dbReference type="RefSeq" id="WP_115089691.1">
    <property type="nucleotide sequence ID" value="NZ_CP068107.1"/>
</dbReference>
<dbReference type="GO" id="GO:0008237">
    <property type="term" value="F:metallopeptidase activity"/>
    <property type="evidence" value="ECO:0007669"/>
    <property type="project" value="UniProtKB-KW"/>
</dbReference>
<evidence type="ECO:0000256" key="2">
    <source>
        <dbReference type="ARBA" id="ARBA00022692"/>
    </source>
</evidence>
<proteinExistence type="predicted"/>
<gene>
    <name evidence="6" type="ORF">NCTC11179_00085</name>
</gene>
<feature type="transmembrane region" description="Helical" evidence="5">
    <location>
        <begin position="21"/>
        <end position="41"/>
    </location>
</feature>
<organism evidence="6 7">
    <name type="scientific">Myroides odoratus</name>
    <name type="common">Flavobacterium odoratum</name>
    <dbReference type="NCBI Taxonomy" id="256"/>
    <lineage>
        <taxon>Bacteria</taxon>
        <taxon>Pseudomonadati</taxon>
        <taxon>Bacteroidota</taxon>
        <taxon>Flavobacteriia</taxon>
        <taxon>Flavobacteriales</taxon>
        <taxon>Flavobacteriaceae</taxon>
        <taxon>Myroides</taxon>
    </lineage>
</organism>
<reference evidence="6 7" key="1">
    <citation type="submission" date="2018-06" db="EMBL/GenBank/DDBJ databases">
        <authorList>
            <consortium name="Pathogen Informatics"/>
            <person name="Doyle S."/>
        </authorList>
    </citation>
    <scope>NUCLEOTIDE SEQUENCE [LARGE SCALE GENOMIC DNA]</scope>
    <source>
        <strain evidence="6 7">NCTC11179</strain>
    </source>
</reference>
<dbReference type="Proteomes" id="UP000255024">
    <property type="component" value="Unassembled WGS sequence"/>
</dbReference>
<accession>A0A378RHV9</accession>
<evidence type="ECO:0000256" key="4">
    <source>
        <dbReference type="ARBA" id="ARBA00023136"/>
    </source>
</evidence>
<evidence type="ECO:0000256" key="5">
    <source>
        <dbReference type="SAM" id="Phobius"/>
    </source>
</evidence>
<evidence type="ECO:0000313" key="6">
    <source>
        <dbReference type="EMBL" id="STZ26564.1"/>
    </source>
</evidence>
<keyword evidence="4 5" id="KW-0472">Membrane</keyword>
<sequence>MKWENLRESKNVRDNRGKSMVGKTALGGGLIGIIAMLLVIFGGETGQQIAPVLEQLNQGGQTTEQTETRTLASEEVKMGKMVSAIVGSTEDVWHDIFDQMGQIYQEPALELFDDQVQTECGNAQASVGPFYCPADQTVYMDLRFFEELHQRFGAEKGDFAIAYVIAHEIGHHVQNLLGTNTKVWEQQQRLSKKEANKLSVAQELQADFYAGVWAKHVQKYLEPKDIDIALSAAQAVGDDAIQKRVTGQVNPDSFTHGTSKQRKEWFMKGYQTGDIKQGNTFDFIK</sequence>
<keyword evidence="6" id="KW-0482">Metalloprotease</keyword>
<comment type="subcellular location">
    <subcellularLocation>
        <location evidence="1">Membrane</location>
        <topology evidence="1">Single-pass membrane protein</topology>
    </subcellularLocation>
</comment>
<protein>
    <submittedName>
        <fullName evidence="6">Predicted metalloprotease</fullName>
    </submittedName>
</protein>
<keyword evidence="2 5" id="KW-0812">Transmembrane</keyword>
<dbReference type="Pfam" id="PF04228">
    <property type="entry name" value="Zn_peptidase"/>
    <property type="match status" value="1"/>
</dbReference>
<dbReference type="PANTHER" id="PTHR30168">
    <property type="entry name" value="PUTATIVE MEMBRANE PROTEIN YPFJ"/>
    <property type="match status" value="1"/>
</dbReference>
<dbReference type="EMBL" id="UGQL01000001">
    <property type="protein sequence ID" value="STZ26564.1"/>
    <property type="molecule type" value="Genomic_DNA"/>
</dbReference>
<evidence type="ECO:0000256" key="3">
    <source>
        <dbReference type="ARBA" id="ARBA00022989"/>
    </source>
</evidence>
<dbReference type="AlphaFoldDB" id="A0A378RHV9"/>